<dbReference type="Pfam" id="PF13302">
    <property type="entry name" value="Acetyltransf_3"/>
    <property type="match status" value="1"/>
</dbReference>
<proteinExistence type="predicted"/>
<comment type="caution">
    <text evidence="2">The sequence shown here is derived from an EMBL/GenBank/DDBJ whole genome shotgun (WGS) entry which is preliminary data.</text>
</comment>
<dbReference type="Proteomes" id="UP001315686">
    <property type="component" value="Unassembled WGS sequence"/>
</dbReference>
<protein>
    <submittedName>
        <fullName evidence="2">GNAT family N-acetyltransferase</fullName>
    </submittedName>
</protein>
<dbReference type="Gene3D" id="3.40.630.30">
    <property type="match status" value="1"/>
</dbReference>
<reference evidence="2 3" key="1">
    <citation type="journal article" date="2021" name="Arch. Microbiol.">
        <title>Harenicola maris gen. nov., sp. nov. isolated from the Sea of Japan shallow sediments.</title>
        <authorList>
            <person name="Romanenko L.A."/>
            <person name="Kurilenko V.V."/>
            <person name="Chernysheva N.Y."/>
            <person name="Tekutyeva L.A."/>
            <person name="Velansky P.V."/>
            <person name="Svetashev V.I."/>
            <person name="Isaeva M.P."/>
        </authorList>
    </citation>
    <scope>NUCLEOTIDE SEQUENCE [LARGE SCALE GENOMIC DNA]</scope>
    <source>
        <strain evidence="2 3">KMM 3653</strain>
    </source>
</reference>
<evidence type="ECO:0000313" key="2">
    <source>
        <dbReference type="EMBL" id="MBT0956766.1"/>
    </source>
</evidence>
<dbReference type="EMBL" id="JADQAZ010000001">
    <property type="protein sequence ID" value="MBT0956766.1"/>
    <property type="molecule type" value="Genomic_DNA"/>
</dbReference>
<name>A0AAP2CQM4_9RHOB</name>
<dbReference type="SUPFAM" id="SSF55729">
    <property type="entry name" value="Acyl-CoA N-acyltransferases (Nat)"/>
    <property type="match status" value="1"/>
</dbReference>
<evidence type="ECO:0000259" key="1">
    <source>
        <dbReference type="PROSITE" id="PS51186"/>
    </source>
</evidence>
<dbReference type="PROSITE" id="PS51186">
    <property type="entry name" value="GNAT"/>
    <property type="match status" value="1"/>
</dbReference>
<dbReference type="InterPro" id="IPR000182">
    <property type="entry name" value="GNAT_dom"/>
</dbReference>
<organism evidence="2 3">
    <name type="scientific">Harenicola maris</name>
    <dbReference type="NCBI Taxonomy" id="2841044"/>
    <lineage>
        <taxon>Bacteria</taxon>
        <taxon>Pseudomonadati</taxon>
        <taxon>Pseudomonadota</taxon>
        <taxon>Alphaproteobacteria</taxon>
        <taxon>Rhodobacterales</taxon>
        <taxon>Paracoccaceae</taxon>
        <taxon>Harenicola</taxon>
    </lineage>
</organism>
<feature type="domain" description="N-acetyltransferase" evidence="1">
    <location>
        <begin position="18"/>
        <end position="183"/>
    </location>
</feature>
<dbReference type="InterPro" id="IPR016181">
    <property type="entry name" value="Acyl_CoA_acyltransferase"/>
</dbReference>
<dbReference type="PANTHER" id="PTHR43792">
    <property type="entry name" value="GNAT FAMILY, PUTATIVE (AFU_ORTHOLOGUE AFUA_3G00765)-RELATED-RELATED"/>
    <property type="match status" value="1"/>
</dbReference>
<dbReference type="RefSeq" id="WP_327792959.1">
    <property type="nucleotide sequence ID" value="NZ_JADQAZ010000001.1"/>
</dbReference>
<dbReference type="InterPro" id="IPR051531">
    <property type="entry name" value="N-acetyltransferase"/>
</dbReference>
<keyword evidence="3" id="KW-1185">Reference proteome</keyword>
<dbReference type="AlphaFoldDB" id="A0AAP2CQM4"/>
<dbReference type="GO" id="GO:0016747">
    <property type="term" value="F:acyltransferase activity, transferring groups other than amino-acyl groups"/>
    <property type="evidence" value="ECO:0007669"/>
    <property type="project" value="InterPro"/>
</dbReference>
<gene>
    <name evidence="2" type="ORF">IV417_05175</name>
</gene>
<evidence type="ECO:0000313" key="3">
    <source>
        <dbReference type="Proteomes" id="UP001315686"/>
    </source>
</evidence>
<sequence>MREQSTPAGQPIIEAEQFILRPLELADTGVLALYAGDERVARSTSSIPHPLPPGSTEAFVERALAADRTEDVWAIDGTAAGTAGLLGVVSLERMEHKSRVQSEIGYWVAPAFWNAGVASRAVAALVAANPQGCDTIFAEVFQDNPFSARVITNAGFEYLGDAEAYSVARAAAVPTWTYMKKYI</sequence>
<accession>A0AAP2CQM4</accession>